<feature type="compositionally biased region" description="Acidic residues" evidence="1">
    <location>
        <begin position="415"/>
        <end position="427"/>
    </location>
</feature>
<feature type="region of interest" description="Disordered" evidence="1">
    <location>
        <begin position="351"/>
        <end position="435"/>
    </location>
</feature>
<organism evidence="2 3">
    <name type="scientific">Xylaria arbuscula</name>
    <dbReference type="NCBI Taxonomy" id="114810"/>
    <lineage>
        <taxon>Eukaryota</taxon>
        <taxon>Fungi</taxon>
        <taxon>Dikarya</taxon>
        <taxon>Ascomycota</taxon>
        <taxon>Pezizomycotina</taxon>
        <taxon>Sordariomycetes</taxon>
        <taxon>Xylariomycetidae</taxon>
        <taxon>Xylariales</taxon>
        <taxon>Xylariaceae</taxon>
        <taxon>Xylaria</taxon>
    </lineage>
</organism>
<evidence type="ECO:0000313" key="2">
    <source>
        <dbReference type="EMBL" id="KAJ3556124.1"/>
    </source>
</evidence>
<feature type="region of interest" description="Disordered" evidence="1">
    <location>
        <begin position="200"/>
        <end position="245"/>
    </location>
</feature>
<feature type="region of interest" description="Disordered" evidence="1">
    <location>
        <begin position="318"/>
        <end position="337"/>
    </location>
</feature>
<dbReference type="AlphaFoldDB" id="A0A9W8N594"/>
<feature type="compositionally biased region" description="Acidic residues" evidence="1">
    <location>
        <begin position="379"/>
        <end position="407"/>
    </location>
</feature>
<evidence type="ECO:0000313" key="3">
    <source>
        <dbReference type="Proteomes" id="UP001148614"/>
    </source>
</evidence>
<evidence type="ECO:0000256" key="1">
    <source>
        <dbReference type="SAM" id="MobiDB-lite"/>
    </source>
</evidence>
<gene>
    <name evidence="2" type="ORF">NPX13_g10205</name>
</gene>
<keyword evidence="3" id="KW-1185">Reference proteome</keyword>
<sequence length="490" mass="55822">MPTLLEVLTRRNLEVNRSHLKSGGNTTMNTDISPQSWYSWPEFNYANLTRVFYRQLRSRYGGPERLEQPLRQDQVLFHEDTLEDFLRRFMVPAVNYCLDQSEGQPHFGRGSRCGGNEDWSVVSPIWFSPPGDFANRLPGDTKVSSKWWPTMKDDNSQALEWQKVVAQVLTYMAENNSRYGFIITDEVLVVLRLTRKPTGQGLAADRPRRQVATPATGHQRQVSDISMASGDTSGQESSFQDDNPLDWEYYDPEHVDIPWSAHGKRLTVKLALWCLAMMAVNGDNYIDYSYPALDSWRMDSYGRFIHNISGATKKTLTAGDHYVEPGPHRLGREEEERDNVAYVSEGVAGMNVVGESGPISSLAGSVPSDKGKQRAGDESDHDDDDSEDNNSDDNDSDDNDSYDDDDNNGDRNDDKDGDDNGDGDDNQTEVGASQKLVQTTIKRHRYSKRLQYQDYKGNWHETRRRDWEKVEGGYRFRGRKHVYFVTSLPK</sequence>
<reference evidence="2" key="1">
    <citation type="submission" date="2022-07" db="EMBL/GenBank/DDBJ databases">
        <title>Genome Sequence of Xylaria arbuscula.</title>
        <authorList>
            <person name="Buettner E."/>
        </authorList>
    </citation>
    <scope>NUCLEOTIDE SEQUENCE</scope>
    <source>
        <strain evidence="2">VT107</strain>
    </source>
</reference>
<dbReference type="EMBL" id="JANPWZ010002785">
    <property type="protein sequence ID" value="KAJ3556124.1"/>
    <property type="molecule type" value="Genomic_DNA"/>
</dbReference>
<proteinExistence type="predicted"/>
<feature type="compositionally biased region" description="Basic and acidic residues" evidence="1">
    <location>
        <begin position="321"/>
        <end position="334"/>
    </location>
</feature>
<dbReference type="Proteomes" id="UP001148614">
    <property type="component" value="Unassembled WGS sequence"/>
</dbReference>
<feature type="compositionally biased region" description="Basic and acidic residues" evidence="1">
    <location>
        <begin position="369"/>
        <end position="378"/>
    </location>
</feature>
<protein>
    <submittedName>
        <fullName evidence="2">Uncharacterized protein</fullName>
    </submittedName>
</protein>
<accession>A0A9W8N594</accession>
<comment type="caution">
    <text evidence="2">The sequence shown here is derived from an EMBL/GenBank/DDBJ whole genome shotgun (WGS) entry which is preliminary data.</text>
</comment>
<name>A0A9W8N594_9PEZI</name>
<feature type="compositionally biased region" description="Polar residues" evidence="1">
    <location>
        <begin position="216"/>
        <end position="241"/>
    </location>
</feature>